<feature type="transmembrane region" description="Helical" evidence="6">
    <location>
        <begin position="405"/>
        <end position="423"/>
    </location>
</feature>
<comment type="caution">
    <text evidence="8">The sequence shown here is derived from an EMBL/GenBank/DDBJ whole genome shotgun (WGS) entry which is preliminary data.</text>
</comment>
<reference evidence="8" key="1">
    <citation type="submission" date="2021-06" db="EMBL/GenBank/DDBJ databases">
        <title>Parelaphostrongylus tenuis whole genome reference sequence.</title>
        <authorList>
            <person name="Garwood T.J."/>
            <person name="Larsen P.A."/>
            <person name="Fountain-Jones N.M."/>
            <person name="Garbe J.R."/>
            <person name="Macchietto M.G."/>
            <person name="Kania S.A."/>
            <person name="Gerhold R.W."/>
            <person name="Richards J.E."/>
            <person name="Wolf T.M."/>
        </authorList>
    </citation>
    <scope>NUCLEOTIDE SEQUENCE</scope>
    <source>
        <strain evidence="8">MNPRO001-30</strain>
        <tissue evidence="8">Meninges</tissue>
    </source>
</reference>
<comment type="subcellular location">
    <subcellularLocation>
        <location evidence="1">Membrane</location>
        <topology evidence="1">Multi-pass membrane protein</topology>
    </subcellularLocation>
</comment>
<keyword evidence="9" id="KW-1185">Reference proteome</keyword>
<evidence type="ECO:0000256" key="5">
    <source>
        <dbReference type="SAM" id="MobiDB-lite"/>
    </source>
</evidence>
<gene>
    <name evidence="8" type="ORF">KIN20_016474</name>
</gene>
<evidence type="ECO:0000256" key="6">
    <source>
        <dbReference type="SAM" id="Phobius"/>
    </source>
</evidence>
<feature type="domain" description="Major facilitator superfamily (MFS) profile" evidence="7">
    <location>
        <begin position="56"/>
        <end position="514"/>
    </location>
</feature>
<feature type="compositionally biased region" description="Polar residues" evidence="5">
    <location>
        <begin position="543"/>
        <end position="557"/>
    </location>
</feature>
<evidence type="ECO:0000256" key="3">
    <source>
        <dbReference type="ARBA" id="ARBA00022989"/>
    </source>
</evidence>
<organism evidence="8 9">
    <name type="scientific">Parelaphostrongylus tenuis</name>
    <name type="common">Meningeal worm</name>
    <dbReference type="NCBI Taxonomy" id="148309"/>
    <lineage>
        <taxon>Eukaryota</taxon>
        <taxon>Metazoa</taxon>
        <taxon>Ecdysozoa</taxon>
        <taxon>Nematoda</taxon>
        <taxon>Chromadorea</taxon>
        <taxon>Rhabditida</taxon>
        <taxon>Rhabditina</taxon>
        <taxon>Rhabditomorpha</taxon>
        <taxon>Strongyloidea</taxon>
        <taxon>Metastrongylidae</taxon>
        <taxon>Parelaphostrongylus</taxon>
    </lineage>
</organism>
<evidence type="ECO:0000313" key="8">
    <source>
        <dbReference type="EMBL" id="KAJ1358150.1"/>
    </source>
</evidence>
<dbReference type="PANTHER" id="PTHR24064">
    <property type="entry name" value="SOLUTE CARRIER FAMILY 22 MEMBER"/>
    <property type="match status" value="1"/>
</dbReference>
<evidence type="ECO:0000313" key="9">
    <source>
        <dbReference type="Proteomes" id="UP001196413"/>
    </source>
</evidence>
<dbReference type="SUPFAM" id="SSF103473">
    <property type="entry name" value="MFS general substrate transporter"/>
    <property type="match status" value="1"/>
</dbReference>
<feature type="transmembrane region" description="Helical" evidence="6">
    <location>
        <begin position="461"/>
        <end position="480"/>
    </location>
</feature>
<feature type="transmembrane region" description="Helical" evidence="6">
    <location>
        <begin position="178"/>
        <end position="196"/>
    </location>
</feature>
<dbReference type="AlphaFoldDB" id="A0AAD5QQR1"/>
<dbReference type="PROSITE" id="PS50850">
    <property type="entry name" value="MFS"/>
    <property type="match status" value="1"/>
</dbReference>
<keyword evidence="2 6" id="KW-0812">Transmembrane</keyword>
<dbReference type="Proteomes" id="UP001196413">
    <property type="component" value="Unassembled WGS sequence"/>
</dbReference>
<dbReference type="GO" id="GO:0022857">
    <property type="term" value="F:transmembrane transporter activity"/>
    <property type="evidence" value="ECO:0007669"/>
    <property type="project" value="InterPro"/>
</dbReference>
<accession>A0AAD5QQR1</accession>
<feature type="transmembrane region" description="Helical" evidence="6">
    <location>
        <begin position="374"/>
        <end position="398"/>
    </location>
</feature>
<dbReference type="InterPro" id="IPR005828">
    <property type="entry name" value="MFS_sugar_transport-like"/>
</dbReference>
<dbReference type="GO" id="GO:0016020">
    <property type="term" value="C:membrane"/>
    <property type="evidence" value="ECO:0007669"/>
    <property type="project" value="UniProtKB-SubCell"/>
</dbReference>
<feature type="region of interest" description="Disordered" evidence="5">
    <location>
        <begin position="535"/>
        <end position="557"/>
    </location>
</feature>
<evidence type="ECO:0000259" key="7">
    <source>
        <dbReference type="PROSITE" id="PS50850"/>
    </source>
</evidence>
<feature type="transmembrane region" description="Helical" evidence="6">
    <location>
        <begin position="492"/>
        <end position="509"/>
    </location>
</feature>
<evidence type="ECO:0000256" key="2">
    <source>
        <dbReference type="ARBA" id="ARBA00022692"/>
    </source>
</evidence>
<dbReference type="InterPro" id="IPR036259">
    <property type="entry name" value="MFS_trans_sf"/>
</dbReference>
<keyword evidence="3 6" id="KW-1133">Transmembrane helix</keyword>
<feature type="transmembrane region" description="Helical" evidence="6">
    <location>
        <begin position="234"/>
        <end position="256"/>
    </location>
</feature>
<feature type="transmembrane region" description="Helical" evidence="6">
    <location>
        <begin position="340"/>
        <end position="362"/>
    </location>
</feature>
<keyword evidence="4 6" id="KW-0472">Membrane</keyword>
<dbReference type="Gene3D" id="1.20.1250.20">
    <property type="entry name" value="MFS general substrate transporter like domains"/>
    <property type="match status" value="1"/>
</dbReference>
<feature type="transmembrane region" description="Helical" evidence="6">
    <location>
        <begin position="55"/>
        <end position="77"/>
    </location>
</feature>
<dbReference type="EMBL" id="JAHQIW010003307">
    <property type="protein sequence ID" value="KAJ1358150.1"/>
    <property type="molecule type" value="Genomic_DNA"/>
</dbReference>
<dbReference type="InterPro" id="IPR020846">
    <property type="entry name" value="MFS_dom"/>
</dbReference>
<feature type="transmembrane region" description="Helical" evidence="6">
    <location>
        <begin position="202"/>
        <end position="222"/>
    </location>
</feature>
<proteinExistence type="predicted"/>
<evidence type="ECO:0000256" key="1">
    <source>
        <dbReference type="ARBA" id="ARBA00004141"/>
    </source>
</evidence>
<dbReference type="CDD" id="cd17317">
    <property type="entry name" value="MFS_SLC22"/>
    <property type="match status" value="1"/>
</dbReference>
<sequence>MNDDEVETGKRPKASSALLLPDGRPGSPTLMIRNMHLDADKVLSAYGRFGRYQMVTYLITNSVHILFAINMMVMPFITEDPTFECQITPPDGVQWEYTIIDKCTVMDNNNWTLSCSSVPGSKFVYNDTNHESLASEFNLVCDNYESVEHGASIFMLGGMLVGPIITQLSDLFGRRLTFLIPLYVAVISNLICALAPNYVIFLIFRFFAGVATSGFSVIGYVLCMESVALEFRSLIPFMGSLTWVIGYISAGLLRLVISNWRWLYFAVSVPGLLTIPYYWMVPESLHWLITNKKEKGISRYIRTSSRFNGCEISLQECKSTNNIESTRLKRTVFDMLKSPALLLHLILNSYILVVMNGTYWALSLFSTELSEDKMTGFFLSGLVEFPAGLVSIILLIYLDRKTVSFLSLMLQAVSMVCALYLPLSKQTAMIFPLMAKIFNSISWSSQPLLYTESTPTSVRNVFSGVVGFLGEFGSVLAPYLKRLEAIHKSAPALVIAVMSVMSALIVVVLPETKDKKLPEDIDDFDPGPLMRWLTKKKKKGDSQSEQNSAMMTTDKLQGESTDEKVFLNHNFEDSSHVACLSSISLR</sequence>
<feature type="transmembrane region" description="Helical" evidence="6">
    <location>
        <begin position="262"/>
        <end position="281"/>
    </location>
</feature>
<name>A0AAD5QQR1_PARTN</name>
<feature type="region of interest" description="Disordered" evidence="5">
    <location>
        <begin position="1"/>
        <end position="22"/>
    </location>
</feature>
<evidence type="ECO:0000256" key="4">
    <source>
        <dbReference type="ARBA" id="ARBA00023136"/>
    </source>
</evidence>
<dbReference type="Pfam" id="PF00083">
    <property type="entry name" value="Sugar_tr"/>
    <property type="match status" value="1"/>
</dbReference>
<protein>
    <recommendedName>
        <fullName evidence="7">Major facilitator superfamily (MFS) profile domain-containing protein</fullName>
    </recommendedName>
</protein>